<protein>
    <recommendedName>
        <fullName evidence="4">DUF4492 domain-containing protein</fullName>
    </recommendedName>
</protein>
<accession>B9L7C3</accession>
<name>B9L7C3_NAUPA</name>
<evidence type="ECO:0000256" key="1">
    <source>
        <dbReference type="SAM" id="Phobius"/>
    </source>
</evidence>
<dbReference type="RefSeq" id="WP_015902763.1">
    <property type="nucleotide sequence ID" value="NC_012115.1"/>
</dbReference>
<keyword evidence="1" id="KW-0472">Membrane</keyword>
<dbReference type="AlphaFoldDB" id="B9L7C3"/>
<dbReference type="Pfam" id="PF14899">
    <property type="entry name" value="DUF4492"/>
    <property type="match status" value="1"/>
</dbReference>
<keyword evidence="3" id="KW-1185">Reference proteome</keyword>
<reference evidence="2 3" key="1">
    <citation type="journal article" date="2009" name="PLoS Genet.">
        <title>Adaptations to submarine hydrothermal environments exemplified by the genome of Nautilia profundicola.</title>
        <authorList>
            <person name="Campbell B.J."/>
            <person name="Smith J.L."/>
            <person name="Hanson T.E."/>
            <person name="Klotz M.G."/>
            <person name="Stein L.Y."/>
            <person name="Lee C.K."/>
            <person name="Wu D."/>
            <person name="Robinson J.M."/>
            <person name="Khouri H.M."/>
            <person name="Eisen J.A."/>
            <person name="Cary S.C."/>
        </authorList>
    </citation>
    <scope>NUCLEOTIDE SEQUENCE [LARGE SCALE GENOMIC DNA]</scope>
    <source>
        <strain evidence="3">ATCC BAA-1463 / DSM 18972 / AmH</strain>
    </source>
</reference>
<dbReference type="InterPro" id="IPR027853">
    <property type="entry name" value="DUF4492"/>
</dbReference>
<dbReference type="Proteomes" id="UP000000448">
    <property type="component" value="Chromosome"/>
</dbReference>
<feature type="transmembrane region" description="Helical" evidence="1">
    <location>
        <begin position="23"/>
        <end position="42"/>
    </location>
</feature>
<organism evidence="2 3">
    <name type="scientific">Nautilia profundicola (strain ATCC BAA-1463 / DSM 18972 / AmH)</name>
    <dbReference type="NCBI Taxonomy" id="598659"/>
    <lineage>
        <taxon>Bacteria</taxon>
        <taxon>Pseudomonadati</taxon>
        <taxon>Campylobacterota</taxon>
        <taxon>Epsilonproteobacteria</taxon>
        <taxon>Nautiliales</taxon>
        <taxon>Nautiliaceae</taxon>
        <taxon>Nautilia</taxon>
    </lineage>
</organism>
<evidence type="ECO:0000313" key="2">
    <source>
        <dbReference type="EMBL" id="ACM93711.1"/>
    </source>
</evidence>
<keyword evidence="1" id="KW-1133">Transmembrane helix</keyword>
<evidence type="ECO:0000313" key="3">
    <source>
        <dbReference type="Proteomes" id="UP000000448"/>
    </source>
</evidence>
<dbReference type="HOGENOM" id="CLU_189853_1_1_7"/>
<sequence>MIKRILFFYIDGFKNMSSVGQKLWLIIIIKLVVIFVVLKVFFFPTVSSKVKGEEAQKALYINQLTKITSDKQKKEE</sequence>
<dbReference type="EMBL" id="CP001279">
    <property type="protein sequence ID" value="ACM93711.1"/>
    <property type="molecule type" value="Genomic_DNA"/>
</dbReference>
<keyword evidence="1" id="KW-0812">Transmembrane</keyword>
<gene>
    <name evidence="2" type="ordered locus">NAMH_0094</name>
</gene>
<evidence type="ECO:0008006" key="4">
    <source>
        <dbReference type="Google" id="ProtNLM"/>
    </source>
</evidence>
<dbReference type="KEGG" id="nam:NAMH_0094"/>
<dbReference type="STRING" id="598659.NAMH_0094"/>
<proteinExistence type="predicted"/>
<dbReference type="OrthoDB" id="5373221at2"/>